<keyword evidence="4 7" id="KW-0732">Signal</keyword>
<evidence type="ECO:0000256" key="7">
    <source>
        <dbReference type="SAM" id="SignalP"/>
    </source>
</evidence>
<comment type="cofactor">
    <cofactor evidence="1">
        <name>Ca(2+)</name>
        <dbReference type="ChEBI" id="CHEBI:29108"/>
    </cofactor>
</comment>
<dbReference type="PANTHER" id="PTHR42693:SF42">
    <property type="entry name" value="ARYLSULFATASE G"/>
    <property type="match status" value="1"/>
</dbReference>
<evidence type="ECO:0000256" key="6">
    <source>
        <dbReference type="ARBA" id="ARBA00022837"/>
    </source>
</evidence>
<dbReference type="AlphaFoldDB" id="A0A6C2YRS6"/>
<feature type="signal peptide" evidence="7">
    <location>
        <begin position="1"/>
        <end position="21"/>
    </location>
</feature>
<dbReference type="GO" id="GO:0046872">
    <property type="term" value="F:metal ion binding"/>
    <property type="evidence" value="ECO:0007669"/>
    <property type="project" value="UniProtKB-KW"/>
</dbReference>
<dbReference type="InterPro" id="IPR017850">
    <property type="entry name" value="Alkaline_phosphatase_core_sf"/>
</dbReference>
<comment type="similarity">
    <text evidence="2">Belongs to the sulfatase family.</text>
</comment>
<evidence type="ECO:0000256" key="2">
    <source>
        <dbReference type="ARBA" id="ARBA00008779"/>
    </source>
</evidence>
<evidence type="ECO:0000256" key="5">
    <source>
        <dbReference type="ARBA" id="ARBA00022801"/>
    </source>
</evidence>
<evidence type="ECO:0000256" key="4">
    <source>
        <dbReference type="ARBA" id="ARBA00022729"/>
    </source>
</evidence>
<gene>
    <name evidence="9" type="ORF">GMBLW1_48230</name>
</gene>
<sequence>MTIRWLLAGFCLLVGLSPMRAETPKFNVVLIVADDLGAVDLGCTGSKFYRTPRIDGLAAESLRFAQSYSACPVCSPTRAALMTGKNPARLHLTDWLPGRGDGPNQLLLRPQIQEHLPLEEVTLAERFKTAGYRTGMIGKWHLGGDAFGPTNQGFDVNIAGDHTGTPLSYYAPYQRNGRTMPGLEQAPTGEYLPDRLGQEAAKLIGEWKNSPFFLYLPHYSPHTPLTAPGDRILKFAGKNQLGKQDNPIYAAMVEAVDSAVGKVLDAIQANGLKDRTIVIFTSDNGGLATREGPGTPATINTPFREGKGHLYEGGIRVPLIVHVPGITPKGGVQQSPVRSEDLFATISDLTGIAPKTGPLAVDGITLRPILSDAKATLPERSLYWHYPHYANQGSRPGSAIRKGDWKLIEFAEQGRRELFNVAKDVSESRNLALDDPARVEAMAAELEAWRKSANVQRNTRNPNYRPNVQLKDGSIRLHGRTASVYGAMLRYEPLPHKETLGFWVRQEDYAVLPGTVTKPGRFRVIGTIGCGNGSGGSTVHFVFPNDTLKLTVPETGGFQNFREIPLGEVTLKPGAFQVEVRAIQKPKVAVMDLREIRLEPIGK</sequence>
<reference evidence="9" key="1">
    <citation type="submission" date="2019-04" db="EMBL/GenBank/DDBJ databases">
        <authorList>
            <consortium name="Science for Life Laboratories"/>
        </authorList>
    </citation>
    <scope>NUCLEOTIDE SEQUENCE</scope>
    <source>
        <strain evidence="9">MBLW1</strain>
    </source>
</reference>
<dbReference type="GO" id="GO:0004065">
    <property type="term" value="F:arylsulfatase activity"/>
    <property type="evidence" value="ECO:0007669"/>
    <property type="project" value="TreeGrafter"/>
</dbReference>
<evidence type="ECO:0000256" key="3">
    <source>
        <dbReference type="ARBA" id="ARBA00022723"/>
    </source>
</evidence>
<name>A0A6C2YRS6_9BACT</name>
<keyword evidence="3" id="KW-0479">Metal-binding</keyword>
<feature type="chain" id="PRO_5036172838" description="Sulfatase N-terminal domain-containing protein" evidence="7">
    <location>
        <begin position="22"/>
        <end position="603"/>
    </location>
</feature>
<keyword evidence="5" id="KW-0378">Hydrolase</keyword>
<dbReference type="Pfam" id="PF00884">
    <property type="entry name" value="Sulfatase"/>
    <property type="match status" value="1"/>
</dbReference>
<dbReference type="PANTHER" id="PTHR42693">
    <property type="entry name" value="ARYLSULFATASE FAMILY MEMBER"/>
    <property type="match status" value="1"/>
</dbReference>
<dbReference type="CDD" id="cd16144">
    <property type="entry name" value="ARS_like"/>
    <property type="match status" value="1"/>
</dbReference>
<dbReference type="EMBL" id="LR586016">
    <property type="protein sequence ID" value="VIP04370.1"/>
    <property type="molecule type" value="Genomic_DNA"/>
</dbReference>
<dbReference type="EMBL" id="LR593887">
    <property type="protein sequence ID" value="VTS06102.1"/>
    <property type="molecule type" value="Genomic_DNA"/>
</dbReference>
<keyword evidence="10" id="KW-1185">Reference proteome</keyword>
<protein>
    <recommendedName>
        <fullName evidence="8">Sulfatase N-terminal domain-containing protein</fullName>
    </recommendedName>
</protein>
<dbReference type="Gene3D" id="3.40.720.10">
    <property type="entry name" value="Alkaline Phosphatase, subunit A"/>
    <property type="match status" value="1"/>
</dbReference>
<evidence type="ECO:0000313" key="10">
    <source>
        <dbReference type="Proteomes" id="UP000464378"/>
    </source>
</evidence>
<proteinExistence type="inferred from homology"/>
<dbReference type="Proteomes" id="UP000464378">
    <property type="component" value="Chromosome"/>
</dbReference>
<evidence type="ECO:0000256" key="1">
    <source>
        <dbReference type="ARBA" id="ARBA00001913"/>
    </source>
</evidence>
<accession>A0A6C2YRS6</accession>
<organism evidence="9">
    <name type="scientific">Tuwongella immobilis</name>
    <dbReference type="NCBI Taxonomy" id="692036"/>
    <lineage>
        <taxon>Bacteria</taxon>
        <taxon>Pseudomonadati</taxon>
        <taxon>Planctomycetota</taxon>
        <taxon>Planctomycetia</taxon>
        <taxon>Gemmatales</taxon>
        <taxon>Gemmataceae</taxon>
        <taxon>Tuwongella</taxon>
    </lineage>
</organism>
<keyword evidence="6" id="KW-0106">Calcium</keyword>
<dbReference type="Gene3D" id="3.30.1120.10">
    <property type="match status" value="1"/>
</dbReference>
<dbReference type="PROSITE" id="PS00523">
    <property type="entry name" value="SULFATASE_1"/>
    <property type="match status" value="1"/>
</dbReference>
<dbReference type="KEGG" id="tim:GMBLW1_48230"/>
<dbReference type="FunCoup" id="A0A6C2YRS6">
    <property type="interactions" value="70"/>
</dbReference>
<dbReference type="PROSITE" id="PS00149">
    <property type="entry name" value="SULFATASE_2"/>
    <property type="match status" value="1"/>
</dbReference>
<feature type="domain" description="Sulfatase N-terminal" evidence="8">
    <location>
        <begin position="27"/>
        <end position="352"/>
    </location>
</feature>
<dbReference type="SUPFAM" id="SSF53649">
    <property type="entry name" value="Alkaline phosphatase-like"/>
    <property type="match status" value="1"/>
</dbReference>
<dbReference type="InterPro" id="IPR050738">
    <property type="entry name" value="Sulfatase"/>
</dbReference>
<dbReference type="RefSeq" id="WP_232056279.1">
    <property type="nucleotide sequence ID" value="NZ_LR593887.1"/>
</dbReference>
<dbReference type="InterPro" id="IPR000917">
    <property type="entry name" value="Sulfatase_N"/>
</dbReference>
<evidence type="ECO:0000259" key="8">
    <source>
        <dbReference type="Pfam" id="PF00884"/>
    </source>
</evidence>
<dbReference type="InParanoid" id="A0A6C2YRS6"/>
<dbReference type="InterPro" id="IPR024607">
    <property type="entry name" value="Sulfatase_CS"/>
</dbReference>
<evidence type="ECO:0000313" key="9">
    <source>
        <dbReference type="EMBL" id="VIP04370.1"/>
    </source>
</evidence>